<reference evidence="6 7" key="1">
    <citation type="submission" date="2020-03" db="EMBL/GenBank/DDBJ databases">
        <authorList>
            <person name="Kim M.K."/>
        </authorList>
    </citation>
    <scope>NUCLEOTIDE SEQUENCE [LARGE SCALE GENOMIC DNA]</scope>
    <source>
        <strain evidence="6 7">BT328</strain>
    </source>
</reference>
<feature type="domain" description="JmjC" evidence="5">
    <location>
        <begin position="95"/>
        <end position="272"/>
    </location>
</feature>
<name>A0A6G9AGD5_9BACT</name>
<dbReference type="Gene3D" id="2.60.120.650">
    <property type="entry name" value="Cupin"/>
    <property type="match status" value="1"/>
</dbReference>
<keyword evidence="7" id="KW-1185">Reference proteome</keyword>
<dbReference type="AlphaFoldDB" id="A0A6G9AGD5"/>
<dbReference type="KEGG" id="spib:G8759_02045"/>
<evidence type="ECO:0000256" key="3">
    <source>
        <dbReference type="ARBA" id="ARBA00023002"/>
    </source>
</evidence>
<dbReference type="GO" id="GO:0016491">
    <property type="term" value="F:oxidoreductase activity"/>
    <property type="evidence" value="ECO:0007669"/>
    <property type="project" value="UniProtKB-KW"/>
</dbReference>
<dbReference type="PANTHER" id="PTHR12461">
    <property type="entry name" value="HYPOXIA-INDUCIBLE FACTOR 1 ALPHA INHIBITOR-RELATED"/>
    <property type="match status" value="1"/>
</dbReference>
<dbReference type="RefSeq" id="WP_167204744.1">
    <property type="nucleotide sequence ID" value="NZ_CP050063.1"/>
</dbReference>
<keyword evidence="2" id="KW-0479">Metal-binding</keyword>
<dbReference type="SUPFAM" id="SSF51197">
    <property type="entry name" value="Clavaminate synthase-like"/>
    <property type="match status" value="1"/>
</dbReference>
<dbReference type="PROSITE" id="PS51184">
    <property type="entry name" value="JMJC"/>
    <property type="match status" value="1"/>
</dbReference>
<keyword evidence="4" id="KW-0408">Iron</keyword>
<dbReference type="InterPro" id="IPR041667">
    <property type="entry name" value="Cupin_8"/>
</dbReference>
<accession>A0A6G9AGD5</accession>
<dbReference type="PANTHER" id="PTHR12461:SF106">
    <property type="entry name" value="BIFUNCTIONAL PEPTIDASE AND ARGINYL-HYDROXYLASE JMJD5"/>
    <property type="match status" value="1"/>
</dbReference>
<dbReference type="GO" id="GO:0046872">
    <property type="term" value="F:metal ion binding"/>
    <property type="evidence" value="ECO:0007669"/>
    <property type="project" value="UniProtKB-KW"/>
</dbReference>
<dbReference type="Pfam" id="PF13621">
    <property type="entry name" value="Cupin_8"/>
    <property type="match status" value="1"/>
</dbReference>
<evidence type="ECO:0000256" key="4">
    <source>
        <dbReference type="ARBA" id="ARBA00023004"/>
    </source>
</evidence>
<dbReference type="SMART" id="SM00558">
    <property type="entry name" value="JmjC"/>
    <property type="match status" value="1"/>
</dbReference>
<gene>
    <name evidence="6" type="ORF">G8759_02045</name>
</gene>
<sequence length="297" mass="34580">MSTNLIINKYKESQIKEIDRRSNISQKELIKEYIEPAIPVILTDATKDWKAMGKFTPQFFKANYSHITKEIRGKTYTLPEYIDLMLTSTPEKPAPYPFNFNLEQRAPELLDDLKPGILYSKSDRVKHPLLPKFMLKGTEVYEIFLGGNGGHFPFLHVDALFLHTQITQLHGSKEFFLFPPEQTPFMYPREENPKISQVNVFSPNYEKYPLFRQAQPIRVTIEEGETILFPTKWWHTTQIHEPCISLGRVHLNESNWNDFANDNFLSLKKYRPGMAIPALVYTKMLGQLINLQEKING</sequence>
<evidence type="ECO:0000256" key="2">
    <source>
        <dbReference type="ARBA" id="ARBA00022723"/>
    </source>
</evidence>
<dbReference type="InterPro" id="IPR003347">
    <property type="entry name" value="JmjC_dom"/>
</dbReference>
<evidence type="ECO:0000256" key="1">
    <source>
        <dbReference type="ARBA" id="ARBA00001954"/>
    </source>
</evidence>
<organism evidence="6 7">
    <name type="scientific">Spirosoma aureum</name>
    <dbReference type="NCBI Taxonomy" id="2692134"/>
    <lineage>
        <taxon>Bacteria</taxon>
        <taxon>Pseudomonadati</taxon>
        <taxon>Bacteroidota</taxon>
        <taxon>Cytophagia</taxon>
        <taxon>Cytophagales</taxon>
        <taxon>Cytophagaceae</taxon>
        <taxon>Spirosoma</taxon>
    </lineage>
</organism>
<evidence type="ECO:0000259" key="5">
    <source>
        <dbReference type="PROSITE" id="PS51184"/>
    </source>
</evidence>
<evidence type="ECO:0000313" key="6">
    <source>
        <dbReference type="EMBL" id="QIP11498.1"/>
    </source>
</evidence>
<keyword evidence="3" id="KW-0560">Oxidoreductase</keyword>
<proteinExistence type="predicted"/>
<dbReference type="Proteomes" id="UP000501802">
    <property type="component" value="Chromosome"/>
</dbReference>
<comment type="cofactor">
    <cofactor evidence="1">
        <name>Fe(2+)</name>
        <dbReference type="ChEBI" id="CHEBI:29033"/>
    </cofactor>
</comment>
<protein>
    <submittedName>
        <fullName evidence="6">Cupin-like domain-containing protein</fullName>
    </submittedName>
</protein>
<dbReference type="EMBL" id="CP050063">
    <property type="protein sequence ID" value="QIP11498.1"/>
    <property type="molecule type" value="Genomic_DNA"/>
</dbReference>
<evidence type="ECO:0000313" key="7">
    <source>
        <dbReference type="Proteomes" id="UP000501802"/>
    </source>
</evidence>